<dbReference type="InterPro" id="IPR001971">
    <property type="entry name" value="Ribosomal_uS11"/>
</dbReference>
<dbReference type="PROSITE" id="PS00054">
    <property type="entry name" value="RIBOSOMAL_S11"/>
    <property type="match status" value="1"/>
</dbReference>
<dbReference type="KEGG" id="stab:STABA_v1c10000"/>
<dbReference type="EMBL" id="CP046276">
    <property type="protein sequence ID" value="QGS52348.1"/>
    <property type="molecule type" value="Genomic_DNA"/>
</dbReference>
<dbReference type="InterPro" id="IPR018102">
    <property type="entry name" value="Ribosomal_uS11_CS"/>
</dbReference>
<dbReference type="FunFam" id="3.30.420.80:FF:000001">
    <property type="entry name" value="30S ribosomal protein S11"/>
    <property type="match status" value="1"/>
</dbReference>
<keyword evidence="4 8" id="KW-0689">Ribosomal protein</keyword>
<dbReference type="PANTHER" id="PTHR11759">
    <property type="entry name" value="40S RIBOSOMAL PROTEIN S14/30S RIBOSOMAL PROTEIN S11"/>
    <property type="match status" value="1"/>
</dbReference>
<name>A0A6I6CDF9_9MOLU</name>
<comment type="similarity">
    <text evidence="1 8 9">Belongs to the universal ribosomal protein uS11 family.</text>
</comment>
<evidence type="ECO:0000256" key="2">
    <source>
        <dbReference type="ARBA" id="ARBA00022730"/>
    </source>
</evidence>
<keyword evidence="3 8" id="KW-0694">RNA-binding</keyword>
<dbReference type="Proteomes" id="UP000424468">
    <property type="component" value="Chromosome"/>
</dbReference>
<dbReference type="InterPro" id="IPR019981">
    <property type="entry name" value="Ribosomal_uS11_bac-type"/>
</dbReference>
<proteinExistence type="inferred from homology"/>
<protein>
    <recommendedName>
        <fullName evidence="6 8">Small ribosomal subunit protein uS11</fullName>
    </recommendedName>
</protein>
<dbReference type="GO" id="GO:0003735">
    <property type="term" value="F:structural constituent of ribosome"/>
    <property type="evidence" value="ECO:0007669"/>
    <property type="project" value="InterPro"/>
</dbReference>
<comment type="subunit">
    <text evidence="8">Part of the 30S ribosomal subunit. Interacts with proteins S7 and S18. Binds to IF-3.</text>
</comment>
<dbReference type="GO" id="GO:0006412">
    <property type="term" value="P:translation"/>
    <property type="evidence" value="ECO:0007669"/>
    <property type="project" value="UniProtKB-UniRule"/>
</dbReference>
<dbReference type="NCBIfam" id="NF003698">
    <property type="entry name" value="PRK05309.1"/>
    <property type="match status" value="1"/>
</dbReference>
<dbReference type="GO" id="GO:1990904">
    <property type="term" value="C:ribonucleoprotein complex"/>
    <property type="evidence" value="ECO:0007669"/>
    <property type="project" value="UniProtKB-KW"/>
</dbReference>
<dbReference type="HAMAP" id="MF_01310">
    <property type="entry name" value="Ribosomal_uS11"/>
    <property type="match status" value="1"/>
</dbReference>
<dbReference type="AlphaFoldDB" id="A0A6I6CDF9"/>
<dbReference type="NCBIfam" id="TIGR03632">
    <property type="entry name" value="uS11_bact"/>
    <property type="match status" value="1"/>
</dbReference>
<evidence type="ECO:0000256" key="7">
    <source>
        <dbReference type="ARBA" id="ARBA00058053"/>
    </source>
</evidence>
<evidence type="ECO:0000256" key="6">
    <source>
        <dbReference type="ARBA" id="ARBA00035160"/>
    </source>
</evidence>
<dbReference type="RefSeq" id="WP_156007243.1">
    <property type="nucleotide sequence ID" value="NZ_CP046276.1"/>
</dbReference>
<dbReference type="GO" id="GO:0005840">
    <property type="term" value="C:ribosome"/>
    <property type="evidence" value="ECO:0007669"/>
    <property type="project" value="UniProtKB-KW"/>
</dbReference>
<reference evidence="10 11" key="1">
    <citation type="submission" date="2019-11" db="EMBL/GenBank/DDBJ databases">
        <title>Complete genome sequence of Spiroplasma tabanidicola TAUS-1 (DSM 22603).</title>
        <authorList>
            <person name="Huang C.-T."/>
            <person name="Lin Y.-C."/>
            <person name="Kuo C.-H."/>
        </authorList>
    </citation>
    <scope>NUCLEOTIDE SEQUENCE [LARGE SCALE GENOMIC DNA]</scope>
    <source>
        <strain evidence="10 11">TAUS-1</strain>
    </source>
</reference>
<evidence type="ECO:0000313" key="10">
    <source>
        <dbReference type="EMBL" id="QGS52348.1"/>
    </source>
</evidence>
<gene>
    <name evidence="8 10" type="primary">rpsK</name>
    <name evidence="10" type="ORF">STABA_v1c10000</name>
</gene>
<evidence type="ECO:0000256" key="8">
    <source>
        <dbReference type="HAMAP-Rule" id="MF_01310"/>
    </source>
</evidence>
<evidence type="ECO:0000313" key="11">
    <source>
        <dbReference type="Proteomes" id="UP000424468"/>
    </source>
</evidence>
<evidence type="ECO:0000256" key="1">
    <source>
        <dbReference type="ARBA" id="ARBA00006194"/>
    </source>
</evidence>
<dbReference type="GO" id="GO:0019843">
    <property type="term" value="F:rRNA binding"/>
    <property type="evidence" value="ECO:0007669"/>
    <property type="project" value="UniProtKB-UniRule"/>
</dbReference>
<evidence type="ECO:0000256" key="3">
    <source>
        <dbReference type="ARBA" id="ARBA00022884"/>
    </source>
</evidence>
<dbReference type="OrthoDB" id="9806415at2"/>
<evidence type="ECO:0000256" key="9">
    <source>
        <dbReference type="RuleBase" id="RU003629"/>
    </source>
</evidence>
<keyword evidence="2 8" id="KW-0699">rRNA-binding</keyword>
<dbReference type="InterPro" id="IPR036967">
    <property type="entry name" value="Ribosomal_uS11_sf"/>
</dbReference>
<dbReference type="SUPFAM" id="SSF53137">
    <property type="entry name" value="Translational machinery components"/>
    <property type="match status" value="1"/>
</dbReference>
<keyword evidence="5 8" id="KW-0687">Ribonucleoprotein</keyword>
<dbReference type="Pfam" id="PF00411">
    <property type="entry name" value="Ribosomal_S11"/>
    <property type="match status" value="1"/>
</dbReference>
<organism evidence="10 11">
    <name type="scientific">Spiroplasma tabanidicola</name>
    <dbReference type="NCBI Taxonomy" id="324079"/>
    <lineage>
        <taxon>Bacteria</taxon>
        <taxon>Bacillati</taxon>
        <taxon>Mycoplasmatota</taxon>
        <taxon>Mollicutes</taxon>
        <taxon>Entomoplasmatales</taxon>
        <taxon>Spiroplasmataceae</taxon>
        <taxon>Spiroplasma</taxon>
    </lineage>
</organism>
<dbReference type="PIRSF" id="PIRSF002131">
    <property type="entry name" value="Ribosomal_S11"/>
    <property type="match status" value="1"/>
</dbReference>
<accession>A0A6I6CDF9</accession>
<comment type="function">
    <text evidence="7 8">Located on the platform of the 30S subunit, it bridges several disparate RNA helices of the 16S rRNA. Forms part of the Shine-Dalgarno cleft in the 70S ribosome.</text>
</comment>
<dbReference type="Gene3D" id="3.30.420.80">
    <property type="entry name" value="Ribosomal protein S11"/>
    <property type="match status" value="1"/>
</dbReference>
<keyword evidence="11" id="KW-1185">Reference proteome</keyword>
<evidence type="ECO:0000256" key="5">
    <source>
        <dbReference type="ARBA" id="ARBA00023274"/>
    </source>
</evidence>
<evidence type="ECO:0000256" key="4">
    <source>
        <dbReference type="ARBA" id="ARBA00022980"/>
    </source>
</evidence>
<sequence>MANPKQNTANRKKVKKNIAKGIAHIHATFNNTIVTVSDEKGNVLSWSSAGALGFKGGKKSTPYAAQMIAEAAGKGAMENGVKTIQVEVKGPGPGRDAAVRSLQGIGLEITSINDTTPIPHNGVRPRKRPRG</sequence>